<sequence>MNKHQQHRIENPSKMNEFQILKEILKAIKDSENYEKMENYGQKFSCILLYKQKIAALKELLAILDQIIGHYSGTDESYQMEKRRRILLDASSKGKKIFSKILFETLSKYSQNVNYDEKRQLLSFPLSTGEHIIARLSELIELIDQQRRAITYDGISRQIDVVKTIQNIASMEPIQFYERKFTLYSHECIIFDFFFSMAIRLSAQIERNDHLNALLSASLDYDYNHFFDFKIQITNDNLVEINTPTWRVPYYVYWGNNKDTMVSIYDHVESKKPLDEALVQREALRNFMFLFSLSKHSPTFDELMEMANFFDRIKNYERISDIPPKLKILGIVMKFLKKPYGFNFDPKVPVQNLQCILAHFVEEFLKKAMAEKPKLPFSVIHQSLAKKRVKMCGHKRKGKRKGKERGKGVKGGQKRKGKERGKGVKGGQKRKGKERGKGVKGGQKRKGKERGKGVKGGQKRKGKERGKGVKGGQKRKGKEKERGGKGGKQEKGEGMKKKKEDIKEKLTNESREK</sequence>
<dbReference type="AlphaFoldDB" id="A0ABD2LN04"/>
<gene>
    <name evidence="2" type="ORF">niasHT_001373</name>
</gene>
<dbReference type="Proteomes" id="UP001620626">
    <property type="component" value="Unassembled WGS sequence"/>
</dbReference>
<feature type="region of interest" description="Disordered" evidence="1">
    <location>
        <begin position="387"/>
        <end position="513"/>
    </location>
</feature>
<feature type="compositionally biased region" description="Basic residues" evidence="1">
    <location>
        <begin position="387"/>
        <end position="404"/>
    </location>
</feature>
<evidence type="ECO:0000313" key="3">
    <source>
        <dbReference type="Proteomes" id="UP001620626"/>
    </source>
</evidence>
<dbReference type="EMBL" id="JBICBT010000355">
    <property type="protein sequence ID" value="KAL3116626.1"/>
    <property type="molecule type" value="Genomic_DNA"/>
</dbReference>
<name>A0ABD2LN04_9BILA</name>
<evidence type="ECO:0000313" key="2">
    <source>
        <dbReference type="EMBL" id="KAL3116626.1"/>
    </source>
</evidence>
<comment type="caution">
    <text evidence="2">The sequence shown here is derived from an EMBL/GenBank/DDBJ whole genome shotgun (WGS) entry which is preliminary data.</text>
</comment>
<evidence type="ECO:0000256" key="1">
    <source>
        <dbReference type="SAM" id="MobiDB-lite"/>
    </source>
</evidence>
<organism evidence="2 3">
    <name type="scientific">Heterodera trifolii</name>
    <dbReference type="NCBI Taxonomy" id="157864"/>
    <lineage>
        <taxon>Eukaryota</taxon>
        <taxon>Metazoa</taxon>
        <taxon>Ecdysozoa</taxon>
        <taxon>Nematoda</taxon>
        <taxon>Chromadorea</taxon>
        <taxon>Rhabditida</taxon>
        <taxon>Tylenchina</taxon>
        <taxon>Tylenchomorpha</taxon>
        <taxon>Tylenchoidea</taxon>
        <taxon>Heteroderidae</taxon>
        <taxon>Heteroderinae</taxon>
        <taxon>Heterodera</taxon>
    </lineage>
</organism>
<proteinExistence type="predicted"/>
<protein>
    <submittedName>
        <fullName evidence="2">Uncharacterized protein</fullName>
    </submittedName>
</protein>
<reference evidence="2 3" key="1">
    <citation type="submission" date="2024-10" db="EMBL/GenBank/DDBJ databases">
        <authorList>
            <person name="Kim D."/>
        </authorList>
    </citation>
    <scope>NUCLEOTIDE SEQUENCE [LARGE SCALE GENOMIC DNA]</scope>
    <source>
        <strain evidence="2">BH-2024</strain>
    </source>
</reference>
<keyword evidence="3" id="KW-1185">Reference proteome</keyword>
<accession>A0ABD2LN04</accession>
<feature type="compositionally biased region" description="Basic and acidic residues" evidence="1">
    <location>
        <begin position="478"/>
        <end position="513"/>
    </location>
</feature>